<dbReference type="EMBL" id="QGKX02001290">
    <property type="protein sequence ID" value="KAF3539128.1"/>
    <property type="molecule type" value="Genomic_DNA"/>
</dbReference>
<reference evidence="2" key="1">
    <citation type="submission" date="2019-12" db="EMBL/GenBank/DDBJ databases">
        <title>Genome sequencing and annotation of Brassica cretica.</title>
        <authorList>
            <person name="Studholme D.J."/>
            <person name="Sarris P."/>
        </authorList>
    </citation>
    <scope>NUCLEOTIDE SEQUENCE</scope>
    <source>
        <strain evidence="2">PFS-109/04</strain>
        <tissue evidence="2">Leaf</tissue>
    </source>
</reference>
<accession>A0A8S9QKG9</accession>
<dbReference type="AlphaFoldDB" id="A0A8S9QKG9"/>
<evidence type="ECO:0000313" key="3">
    <source>
        <dbReference type="Proteomes" id="UP000712600"/>
    </source>
</evidence>
<gene>
    <name evidence="2" type="ORF">F2Q69_00020099</name>
</gene>
<feature type="region of interest" description="Disordered" evidence="1">
    <location>
        <begin position="59"/>
        <end position="78"/>
    </location>
</feature>
<proteinExistence type="predicted"/>
<dbReference type="Proteomes" id="UP000712600">
    <property type="component" value="Unassembled WGS sequence"/>
</dbReference>
<protein>
    <submittedName>
        <fullName evidence="2">Uncharacterized protein</fullName>
    </submittedName>
</protein>
<evidence type="ECO:0000256" key="1">
    <source>
        <dbReference type="SAM" id="MobiDB-lite"/>
    </source>
</evidence>
<organism evidence="2 3">
    <name type="scientific">Brassica cretica</name>
    <name type="common">Mustard</name>
    <dbReference type="NCBI Taxonomy" id="69181"/>
    <lineage>
        <taxon>Eukaryota</taxon>
        <taxon>Viridiplantae</taxon>
        <taxon>Streptophyta</taxon>
        <taxon>Embryophyta</taxon>
        <taxon>Tracheophyta</taxon>
        <taxon>Spermatophyta</taxon>
        <taxon>Magnoliopsida</taxon>
        <taxon>eudicotyledons</taxon>
        <taxon>Gunneridae</taxon>
        <taxon>Pentapetalae</taxon>
        <taxon>rosids</taxon>
        <taxon>malvids</taxon>
        <taxon>Brassicales</taxon>
        <taxon>Brassicaceae</taxon>
        <taxon>Brassiceae</taxon>
        <taxon>Brassica</taxon>
    </lineage>
</organism>
<name>A0A8S9QKG9_BRACR</name>
<sequence length="78" mass="7990">MVSSSTVIMGSPAGSSLRHLGAACSIRKRSGAACIVKNHQIPCITLRSVGQPAKECAIDGTGLGRSFGDRSPRGPDLP</sequence>
<evidence type="ECO:0000313" key="2">
    <source>
        <dbReference type="EMBL" id="KAF3539128.1"/>
    </source>
</evidence>
<comment type="caution">
    <text evidence="2">The sequence shown here is derived from an EMBL/GenBank/DDBJ whole genome shotgun (WGS) entry which is preliminary data.</text>
</comment>
<feature type="compositionally biased region" description="Basic and acidic residues" evidence="1">
    <location>
        <begin position="67"/>
        <end position="78"/>
    </location>
</feature>